<dbReference type="Gene3D" id="1.10.260.40">
    <property type="entry name" value="lambda repressor-like DNA-binding domains"/>
    <property type="match status" value="1"/>
</dbReference>
<dbReference type="PANTHER" id="PTHR30146">
    <property type="entry name" value="LACI-RELATED TRANSCRIPTIONAL REPRESSOR"/>
    <property type="match status" value="1"/>
</dbReference>
<dbReference type="STRING" id="84035.SAMN05660742_102209"/>
<accession>A0A1H6V4Q5</accession>
<protein>
    <submittedName>
        <fullName evidence="6">Transcriptional regulator, LacI family</fullName>
    </submittedName>
</protein>
<dbReference type="PROSITE" id="PS50943">
    <property type="entry name" value="HTH_CROC1"/>
    <property type="match status" value="1"/>
</dbReference>
<dbReference type="SUPFAM" id="SSF47413">
    <property type="entry name" value="lambda repressor-like DNA-binding domains"/>
    <property type="match status" value="1"/>
</dbReference>
<organism evidence="6 7">
    <name type="scientific">Propionispira arboris</name>
    <dbReference type="NCBI Taxonomy" id="84035"/>
    <lineage>
        <taxon>Bacteria</taxon>
        <taxon>Bacillati</taxon>
        <taxon>Bacillota</taxon>
        <taxon>Negativicutes</taxon>
        <taxon>Selenomonadales</taxon>
        <taxon>Selenomonadaceae</taxon>
        <taxon>Propionispira</taxon>
    </lineage>
</organism>
<dbReference type="Gene3D" id="3.40.50.2300">
    <property type="match status" value="2"/>
</dbReference>
<dbReference type="Pfam" id="PF00532">
    <property type="entry name" value="Peripla_BP_1"/>
    <property type="match status" value="1"/>
</dbReference>
<feature type="domain" description="HTH cro/C1-type" evidence="5">
    <location>
        <begin position="8"/>
        <end position="31"/>
    </location>
</feature>
<dbReference type="GO" id="GO:0000976">
    <property type="term" value="F:transcription cis-regulatory region binding"/>
    <property type="evidence" value="ECO:0007669"/>
    <property type="project" value="TreeGrafter"/>
</dbReference>
<dbReference type="InterPro" id="IPR001761">
    <property type="entry name" value="Peripla_BP/Lac1_sug-bd_dom"/>
</dbReference>
<dbReference type="CDD" id="cd06283">
    <property type="entry name" value="PBP1_RegR_EndR_KdgR-like"/>
    <property type="match status" value="1"/>
</dbReference>
<dbReference type="Proteomes" id="UP000199662">
    <property type="component" value="Unassembled WGS sequence"/>
</dbReference>
<dbReference type="SUPFAM" id="SSF53822">
    <property type="entry name" value="Periplasmic binding protein-like I"/>
    <property type="match status" value="1"/>
</dbReference>
<proteinExistence type="predicted"/>
<dbReference type="Pfam" id="PF00356">
    <property type="entry name" value="LacI"/>
    <property type="match status" value="1"/>
</dbReference>
<evidence type="ECO:0000256" key="3">
    <source>
        <dbReference type="ARBA" id="ARBA00023163"/>
    </source>
</evidence>
<keyword evidence="2" id="KW-0238">DNA-binding</keyword>
<dbReference type="CDD" id="cd01392">
    <property type="entry name" value="HTH_LacI"/>
    <property type="match status" value="1"/>
</dbReference>
<dbReference type="InterPro" id="IPR010982">
    <property type="entry name" value="Lambda_DNA-bd_dom_sf"/>
</dbReference>
<evidence type="ECO:0000256" key="2">
    <source>
        <dbReference type="ARBA" id="ARBA00023125"/>
    </source>
</evidence>
<sequence length="334" mass="37753">MEKKDHVTISDVAKRVGVSTTTISRYLNGKYGFMSEDSRARIASAIEEVGYRPSGLARALKFQKSRTLGLIVADITNPFSAILVKGVNDRCQELGYSLNIANTDEDPEREKAYVQSMIDQRVEGLIIHNTGENNLFFQKIATEQMPIVLAERPIGQPPILDTIKTNDMEAIHKVMKYIKKHGYERIGFFTEPLKNIETRIQRSAAYHNVYPELFNSEAEEYVLTSHEPEFVQRMLQSFLENSGRKSILTGNGVVTLNLLKAIKAMGLSYPDDLGICSFDDWEWMELADVTAITQPSYEISIECVNRLIELIDNKGKGVPKIREIPCKMVVRNSI</sequence>
<dbReference type="PANTHER" id="PTHR30146:SF145">
    <property type="entry name" value="RIBOSE OPERON REPRESSOR"/>
    <property type="match status" value="1"/>
</dbReference>
<feature type="domain" description="HTH lacI-type" evidence="4">
    <location>
        <begin position="7"/>
        <end position="62"/>
    </location>
</feature>
<dbReference type="SMART" id="SM00354">
    <property type="entry name" value="HTH_LACI"/>
    <property type="match status" value="1"/>
</dbReference>
<dbReference type="PROSITE" id="PS00356">
    <property type="entry name" value="HTH_LACI_1"/>
    <property type="match status" value="1"/>
</dbReference>
<reference evidence="6 7" key="1">
    <citation type="submission" date="2016-10" db="EMBL/GenBank/DDBJ databases">
        <authorList>
            <person name="de Groot N.N."/>
        </authorList>
    </citation>
    <scope>NUCLEOTIDE SEQUENCE [LARGE SCALE GENOMIC DNA]</scope>
    <source>
        <strain evidence="6 7">DSM 2179</strain>
    </source>
</reference>
<evidence type="ECO:0000256" key="1">
    <source>
        <dbReference type="ARBA" id="ARBA00023015"/>
    </source>
</evidence>
<keyword evidence="1" id="KW-0805">Transcription regulation</keyword>
<evidence type="ECO:0000313" key="7">
    <source>
        <dbReference type="Proteomes" id="UP000199662"/>
    </source>
</evidence>
<evidence type="ECO:0000313" key="6">
    <source>
        <dbReference type="EMBL" id="SEI99518.1"/>
    </source>
</evidence>
<keyword evidence="3" id="KW-0804">Transcription</keyword>
<dbReference type="GO" id="GO:0003700">
    <property type="term" value="F:DNA-binding transcription factor activity"/>
    <property type="evidence" value="ECO:0007669"/>
    <property type="project" value="TreeGrafter"/>
</dbReference>
<dbReference type="EMBL" id="FNZK01000002">
    <property type="protein sequence ID" value="SEI99518.1"/>
    <property type="molecule type" value="Genomic_DNA"/>
</dbReference>
<keyword evidence="7" id="KW-1185">Reference proteome</keyword>
<dbReference type="AlphaFoldDB" id="A0A1H6V4Q5"/>
<dbReference type="RefSeq" id="WP_091829053.1">
    <property type="nucleotide sequence ID" value="NZ_FNZK01000002.1"/>
</dbReference>
<gene>
    <name evidence="6" type="ORF">SAMN05660742_102209</name>
</gene>
<dbReference type="InterPro" id="IPR001387">
    <property type="entry name" value="Cro/C1-type_HTH"/>
</dbReference>
<dbReference type="InterPro" id="IPR028082">
    <property type="entry name" value="Peripla_BP_I"/>
</dbReference>
<evidence type="ECO:0000259" key="4">
    <source>
        <dbReference type="PROSITE" id="PS50932"/>
    </source>
</evidence>
<evidence type="ECO:0000259" key="5">
    <source>
        <dbReference type="PROSITE" id="PS50943"/>
    </source>
</evidence>
<dbReference type="PROSITE" id="PS50932">
    <property type="entry name" value="HTH_LACI_2"/>
    <property type="match status" value="1"/>
</dbReference>
<name>A0A1H6V4Q5_9FIRM</name>
<dbReference type="InterPro" id="IPR000843">
    <property type="entry name" value="HTH_LacI"/>
</dbReference>